<dbReference type="GO" id="GO:0005737">
    <property type="term" value="C:cytoplasm"/>
    <property type="evidence" value="ECO:0007669"/>
    <property type="project" value="TreeGrafter"/>
</dbReference>
<dbReference type="PANTHER" id="PTHR43096:SF58">
    <property type="entry name" value="CHAPERONE DNAJ-DOMAIN SUPERFAMILY PROTEIN"/>
    <property type="match status" value="1"/>
</dbReference>
<feature type="region of interest" description="Disordered" evidence="1">
    <location>
        <begin position="165"/>
        <end position="219"/>
    </location>
</feature>
<dbReference type="CDD" id="cd06257">
    <property type="entry name" value="DnaJ"/>
    <property type="match status" value="1"/>
</dbReference>
<dbReference type="GO" id="GO:0042026">
    <property type="term" value="P:protein refolding"/>
    <property type="evidence" value="ECO:0007669"/>
    <property type="project" value="TreeGrafter"/>
</dbReference>
<dbReference type="GO" id="GO:0051082">
    <property type="term" value="F:unfolded protein binding"/>
    <property type="evidence" value="ECO:0007669"/>
    <property type="project" value="TreeGrafter"/>
</dbReference>
<name>A0A9N8H758_9STRA</name>
<feature type="compositionally biased region" description="Low complexity" evidence="1">
    <location>
        <begin position="311"/>
        <end position="338"/>
    </location>
</feature>
<dbReference type="InterPro" id="IPR001623">
    <property type="entry name" value="DnaJ_domain"/>
</dbReference>
<proteinExistence type="predicted"/>
<feature type="compositionally biased region" description="Low complexity" evidence="1">
    <location>
        <begin position="168"/>
        <end position="186"/>
    </location>
</feature>
<sequence>MSSSNIDQVVESILNAKTLYDVLGVDAKNLDKAVLRKAYLKTSVAVHPDKCQHAQATQAFQRVAEAWGTLSDDGARAEYDAELRNSSYSSNNGYYNGNNHHGDKTHYANDFERTHMPSFQEALFMFATATSMFSGGGPTSRSGNAVNAASDFMETIFWAQRLAEGRNDNNNNDNNNPNNDSNNNGNYAQDRSGDFDNSNNNNNTKNSSTTGSMGMDAAAKDPLSSGMALGSGLRAIAGVQRAMGMRKSAAATEKAATGVQVAAMGAAVAQKANENPAVRRTLERGSNALKNNPQLAKGLRASLKMAGSVLQTMQQAQQEAQQQQSQQNGTSSSNSRRY</sequence>
<feature type="compositionally biased region" description="Low complexity" evidence="1">
    <location>
        <begin position="197"/>
        <end position="210"/>
    </location>
</feature>
<evidence type="ECO:0000313" key="3">
    <source>
        <dbReference type="EMBL" id="CAB9502257.1"/>
    </source>
</evidence>
<organism evidence="3 4">
    <name type="scientific">Seminavis robusta</name>
    <dbReference type="NCBI Taxonomy" id="568900"/>
    <lineage>
        <taxon>Eukaryota</taxon>
        <taxon>Sar</taxon>
        <taxon>Stramenopiles</taxon>
        <taxon>Ochrophyta</taxon>
        <taxon>Bacillariophyta</taxon>
        <taxon>Bacillariophyceae</taxon>
        <taxon>Bacillariophycidae</taxon>
        <taxon>Naviculales</taxon>
        <taxon>Naviculaceae</taxon>
        <taxon>Seminavis</taxon>
    </lineage>
</organism>
<feature type="region of interest" description="Disordered" evidence="1">
    <location>
        <begin position="309"/>
        <end position="338"/>
    </location>
</feature>
<dbReference type="InterPro" id="IPR036869">
    <property type="entry name" value="J_dom_sf"/>
</dbReference>
<dbReference type="PROSITE" id="PS50076">
    <property type="entry name" value="DNAJ_2"/>
    <property type="match status" value="1"/>
</dbReference>
<dbReference type="Pfam" id="PF00226">
    <property type="entry name" value="DnaJ"/>
    <property type="match status" value="1"/>
</dbReference>
<dbReference type="Gene3D" id="1.10.287.110">
    <property type="entry name" value="DnaJ domain"/>
    <property type="match status" value="1"/>
</dbReference>
<dbReference type="SMART" id="SM00271">
    <property type="entry name" value="DnaJ"/>
    <property type="match status" value="1"/>
</dbReference>
<reference evidence="3" key="1">
    <citation type="submission" date="2020-06" db="EMBL/GenBank/DDBJ databases">
        <authorList>
            <consortium name="Plant Systems Biology data submission"/>
        </authorList>
    </citation>
    <scope>NUCLEOTIDE SEQUENCE</scope>
    <source>
        <strain evidence="3">D6</strain>
    </source>
</reference>
<feature type="domain" description="J" evidence="2">
    <location>
        <begin position="18"/>
        <end position="83"/>
    </location>
</feature>
<dbReference type="Proteomes" id="UP001153069">
    <property type="component" value="Unassembled WGS sequence"/>
</dbReference>
<keyword evidence="4" id="KW-1185">Reference proteome</keyword>
<evidence type="ECO:0000259" key="2">
    <source>
        <dbReference type="PROSITE" id="PS50076"/>
    </source>
</evidence>
<dbReference type="EMBL" id="CAICTM010000131">
    <property type="protein sequence ID" value="CAB9502257.1"/>
    <property type="molecule type" value="Genomic_DNA"/>
</dbReference>
<accession>A0A9N8H758</accession>
<dbReference type="AlphaFoldDB" id="A0A9N8H758"/>
<protein>
    <submittedName>
        <fullName evidence="3">DnaJ homolog subfamily B member 9</fullName>
    </submittedName>
</protein>
<comment type="caution">
    <text evidence="3">The sequence shown here is derived from an EMBL/GenBank/DDBJ whole genome shotgun (WGS) entry which is preliminary data.</text>
</comment>
<evidence type="ECO:0000313" key="4">
    <source>
        <dbReference type="Proteomes" id="UP001153069"/>
    </source>
</evidence>
<dbReference type="OrthoDB" id="10250354at2759"/>
<dbReference type="SUPFAM" id="SSF46565">
    <property type="entry name" value="Chaperone J-domain"/>
    <property type="match status" value="1"/>
</dbReference>
<evidence type="ECO:0000256" key="1">
    <source>
        <dbReference type="SAM" id="MobiDB-lite"/>
    </source>
</evidence>
<dbReference type="PANTHER" id="PTHR43096">
    <property type="entry name" value="DNAJ HOMOLOG 1, MITOCHONDRIAL-RELATED"/>
    <property type="match status" value="1"/>
</dbReference>
<gene>
    <name evidence="3" type="ORF">SEMRO_132_G062440.1</name>
</gene>